<evidence type="ECO:0000256" key="3">
    <source>
        <dbReference type="ARBA" id="ARBA00022679"/>
    </source>
</evidence>
<sequence length="457" mass="49267">MTSLQSRHALEATALDHLWLHSNDLEWNELVDGGLRVFVEGRGSTLIDVNGKQYIDGLAGLFVVAIGHGRSEIGDAMAAQAGKLAYTAASNAANPAAIALAEKISSLTPGDLDRVFLCSGGSEAVESAMKIAKQVQVMRGFAKRYKIIARRGSYHGTTFGAASLTGSASEKYFGPFMPGVSKVPNPNHYRNDFGLEGEAGDIMCARFVEQEILTQGPENVAAVIGEPISAANGTHIPTPTYWKMLREICDRYGVLLIMDEVITGWGRTGKVFAAEHFGIVPDIMTMAKGLSSGYAPAAAVAVRSSIFDDFRPDGNALAHLITFGGHAVAAAAALKNIEIMERENLIERSAEMGSYLFELAQGLRSHPTVGDVRGGKGLLCAIDFVKDKTTREAWGTSHPFIRKMALRTQEEGLVTRVWDVLHLAPPFVLTRGEAEQAIEIIDRCLTEVESEFADEIS</sequence>
<dbReference type="CDD" id="cd00610">
    <property type="entry name" value="OAT_like"/>
    <property type="match status" value="1"/>
</dbReference>
<dbReference type="PANTHER" id="PTHR43094">
    <property type="entry name" value="AMINOTRANSFERASE"/>
    <property type="match status" value="1"/>
</dbReference>
<dbReference type="EMBL" id="LZHX01000093">
    <property type="protein sequence ID" value="OBF13442.1"/>
    <property type="molecule type" value="Genomic_DNA"/>
</dbReference>
<dbReference type="Gene3D" id="3.40.640.10">
    <property type="entry name" value="Type I PLP-dependent aspartate aminotransferase-like (Major domain)"/>
    <property type="match status" value="1"/>
</dbReference>
<dbReference type="PATRIC" id="fig|451644.5.peg.7133"/>
<dbReference type="Proteomes" id="UP000037594">
    <property type="component" value="Unassembled WGS sequence"/>
</dbReference>
<reference evidence="6 8" key="1">
    <citation type="submission" date="2015-06" db="EMBL/GenBank/DDBJ databases">
        <title>Genome sequence of Mycobacterium conceptionense strain MLE.</title>
        <authorList>
            <person name="Greninger A.L."/>
            <person name="Cunningham G."/>
            <person name="Chiu C.Y."/>
            <person name="Miller S."/>
        </authorList>
    </citation>
    <scope>NUCLEOTIDE SEQUENCE [LARGE SCALE GENOMIC DNA]</scope>
    <source>
        <strain evidence="6 8">MLE</strain>
    </source>
</reference>
<evidence type="ECO:0000313" key="8">
    <source>
        <dbReference type="Proteomes" id="UP000037594"/>
    </source>
</evidence>
<organism evidence="6 8">
    <name type="scientific">Mycolicibacterium conceptionense</name>
    <dbReference type="NCBI Taxonomy" id="451644"/>
    <lineage>
        <taxon>Bacteria</taxon>
        <taxon>Bacillati</taxon>
        <taxon>Actinomycetota</taxon>
        <taxon>Actinomycetes</taxon>
        <taxon>Mycobacteriales</taxon>
        <taxon>Mycobacteriaceae</taxon>
        <taxon>Mycolicibacterium</taxon>
    </lineage>
</organism>
<protein>
    <submittedName>
        <fullName evidence="6">Class III aminotransferase</fullName>
    </submittedName>
</protein>
<proteinExistence type="inferred from homology"/>
<dbReference type="PANTHER" id="PTHR43094:SF1">
    <property type="entry name" value="AMINOTRANSFERASE CLASS-III"/>
    <property type="match status" value="1"/>
</dbReference>
<dbReference type="FunFam" id="3.40.640.10:FF:000014">
    <property type="entry name" value="Adenosylmethionine-8-amino-7-oxononanoate aminotransferase, probable"/>
    <property type="match status" value="1"/>
</dbReference>
<accession>A0A0J8WKK5</accession>
<evidence type="ECO:0000256" key="5">
    <source>
        <dbReference type="RuleBase" id="RU003560"/>
    </source>
</evidence>
<dbReference type="GO" id="GO:0030170">
    <property type="term" value="F:pyridoxal phosphate binding"/>
    <property type="evidence" value="ECO:0007669"/>
    <property type="project" value="InterPro"/>
</dbReference>
<dbReference type="Pfam" id="PF00202">
    <property type="entry name" value="Aminotran_3"/>
    <property type="match status" value="1"/>
</dbReference>
<dbReference type="SUPFAM" id="SSF53383">
    <property type="entry name" value="PLP-dependent transferases"/>
    <property type="match status" value="1"/>
</dbReference>
<evidence type="ECO:0000256" key="4">
    <source>
        <dbReference type="ARBA" id="ARBA00022898"/>
    </source>
</evidence>
<dbReference type="GO" id="GO:0008483">
    <property type="term" value="F:transaminase activity"/>
    <property type="evidence" value="ECO:0007669"/>
    <property type="project" value="UniProtKB-KW"/>
</dbReference>
<keyword evidence="3 6" id="KW-0808">Transferase</keyword>
<evidence type="ECO:0000256" key="2">
    <source>
        <dbReference type="ARBA" id="ARBA00022576"/>
    </source>
</evidence>
<evidence type="ECO:0000313" key="7">
    <source>
        <dbReference type="EMBL" id="OBF13442.1"/>
    </source>
</evidence>
<keyword evidence="4 5" id="KW-0663">Pyridoxal phosphate</keyword>
<evidence type="ECO:0000256" key="1">
    <source>
        <dbReference type="ARBA" id="ARBA00008954"/>
    </source>
</evidence>
<dbReference type="EMBL" id="LFOD01000096">
    <property type="protein sequence ID" value="KMV13544.1"/>
    <property type="molecule type" value="Genomic_DNA"/>
</dbReference>
<keyword evidence="2 6" id="KW-0032">Aminotransferase</keyword>
<evidence type="ECO:0000313" key="9">
    <source>
        <dbReference type="Proteomes" id="UP000093779"/>
    </source>
</evidence>
<dbReference type="InterPro" id="IPR015421">
    <property type="entry name" value="PyrdxlP-dep_Trfase_major"/>
</dbReference>
<dbReference type="PIRSF" id="PIRSF000521">
    <property type="entry name" value="Transaminase_4ab_Lys_Orn"/>
    <property type="match status" value="1"/>
</dbReference>
<dbReference type="InterPro" id="IPR005814">
    <property type="entry name" value="Aminotrans_3"/>
</dbReference>
<reference evidence="7 9" key="2">
    <citation type="submission" date="2016-06" db="EMBL/GenBank/DDBJ databases">
        <authorList>
            <person name="Kjaerup R.B."/>
            <person name="Dalgaard T.S."/>
            <person name="Juul-Madsen H.R."/>
        </authorList>
    </citation>
    <scope>NUCLEOTIDE SEQUENCE [LARGE SCALE GENOMIC DNA]</scope>
    <source>
        <strain evidence="7 9">ACS1953</strain>
    </source>
</reference>
<dbReference type="RefSeq" id="WP_019348182.1">
    <property type="nucleotide sequence ID" value="NZ_AGSZ01000672.1"/>
</dbReference>
<comment type="caution">
    <text evidence="6">The sequence shown here is derived from an EMBL/GenBank/DDBJ whole genome shotgun (WGS) entry which is preliminary data.</text>
</comment>
<dbReference type="Gene3D" id="3.90.1150.10">
    <property type="entry name" value="Aspartate Aminotransferase, domain 1"/>
    <property type="match status" value="1"/>
</dbReference>
<dbReference type="AlphaFoldDB" id="A0A0J8WKK5"/>
<dbReference type="OrthoDB" id="9801834at2"/>
<gene>
    <name evidence="7" type="ORF">A5726_01920</name>
    <name evidence="6" type="ORF">ACT17_34675</name>
</gene>
<dbReference type="InterPro" id="IPR015424">
    <property type="entry name" value="PyrdxlP-dep_Trfase"/>
</dbReference>
<comment type="similarity">
    <text evidence="1 5">Belongs to the class-III pyridoxal-phosphate-dependent aminotransferase family.</text>
</comment>
<name>A0A0J8WKK5_9MYCO</name>
<dbReference type="InterPro" id="IPR015422">
    <property type="entry name" value="PyrdxlP-dep_Trfase_small"/>
</dbReference>
<dbReference type="Proteomes" id="UP000093779">
    <property type="component" value="Unassembled WGS sequence"/>
</dbReference>
<evidence type="ECO:0000313" key="6">
    <source>
        <dbReference type="EMBL" id="KMV13544.1"/>
    </source>
</evidence>